<dbReference type="PANTHER" id="PTHR21180:SF32">
    <property type="entry name" value="ENDONUCLEASE_EXONUCLEASE_PHOSPHATASE FAMILY DOMAIN-CONTAINING PROTEIN 1"/>
    <property type="match status" value="1"/>
</dbReference>
<evidence type="ECO:0000259" key="3">
    <source>
        <dbReference type="SMART" id="SM00278"/>
    </source>
</evidence>
<proteinExistence type="predicted"/>
<keyword evidence="2" id="KW-0812">Transmembrane</keyword>
<dbReference type="InterPro" id="IPR019554">
    <property type="entry name" value="Soluble_ligand-bd"/>
</dbReference>
<evidence type="ECO:0000313" key="5">
    <source>
        <dbReference type="Proteomes" id="UP000675409"/>
    </source>
</evidence>
<reference evidence="4 5" key="1">
    <citation type="journal article" date="2021" name="Arch. Microbiol.">
        <title>Myceligenerans indicum sp. nov., an actinobacterium isolated from mangrove sediment of Sundarbans, India.</title>
        <authorList>
            <person name="Asha K."/>
            <person name="Bhadury P."/>
        </authorList>
    </citation>
    <scope>NUCLEOTIDE SEQUENCE [LARGE SCALE GENOMIC DNA]</scope>
    <source>
        <strain evidence="4 5">I2</strain>
    </source>
</reference>
<feature type="domain" description="Helix-hairpin-helix DNA-binding motif class 1" evidence="3">
    <location>
        <begin position="236"/>
        <end position="255"/>
    </location>
</feature>
<dbReference type="PANTHER" id="PTHR21180">
    <property type="entry name" value="ENDONUCLEASE/EXONUCLEASE/PHOSPHATASE FAMILY DOMAIN-CONTAINING PROTEIN 1"/>
    <property type="match status" value="1"/>
</dbReference>
<feature type="compositionally biased region" description="Low complexity" evidence="1">
    <location>
        <begin position="120"/>
        <end position="131"/>
    </location>
</feature>
<dbReference type="InterPro" id="IPR051675">
    <property type="entry name" value="Endo/Exo/Phosphatase_dom_1"/>
</dbReference>
<sequence length="288" mass="28766">MRADTDVVPEVPEPADDLVTRLRQHRSADRVAAAYAAAHGHPVGHEGGTERRWALGRRPGTVAVVAVLLLACVAGAVVLGRDAVGAGAVRPIASADNIPAGPVASDAAGEGREPVATTSDGDAPQAADADAGIGGAGPQNVARTGLVAHVVGAVRRPGLVELPAGARIADAVEAAGGPTGEADLSGVNLARPVTDGEQVHVPTPGEEARSLGGAGEQPPGYAEAIEAVDLNTADTAALDTLPGIGPALARRIIDWRTVNGPFASVDELDGVSGIGPSVLEQIRPLARV</sequence>
<dbReference type="SUPFAM" id="SSF47781">
    <property type="entry name" value="RuvA domain 2-like"/>
    <property type="match status" value="1"/>
</dbReference>
<feature type="domain" description="Helix-hairpin-helix DNA-binding motif class 1" evidence="3">
    <location>
        <begin position="266"/>
        <end position="285"/>
    </location>
</feature>
<keyword evidence="2" id="KW-0472">Membrane</keyword>
<dbReference type="Gene3D" id="3.10.560.10">
    <property type="entry name" value="Outer membrane lipoprotein wza domain like"/>
    <property type="match status" value="1"/>
</dbReference>
<name>A0ABS1LNV8_9MICO</name>
<dbReference type="InterPro" id="IPR010994">
    <property type="entry name" value="RuvA_2-like"/>
</dbReference>
<dbReference type="GO" id="GO:0003677">
    <property type="term" value="F:DNA binding"/>
    <property type="evidence" value="ECO:0007669"/>
    <property type="project" value="UniProtKB-KW"/>
</dbReference>
<dbReference type="Pfam" id="PF10531">
    <property type="entry name" value="SLBB"/>
    <property type="match status" value="1"/>
</dbReference>
<dbReference type="Gene3D" id="1.10.150.320">
    <property type="entry name" value="Photosystem II 12 kDa extrinsic protein"/>
    <property type="match status" value="1"/>
</dbReference>
<evidence type="ECO:0000256" key="2">
    <source>
        <dbReference type="SAM" id="Phobius"/>
    </source>
</evidence>
<protein>
    <submittedName>
        <fullName evidence="4">ComEA family DNA-binding protein</fullName>
    </submittedName>
</protein>
<evidence type="ECO:0000313" key="4">
    <source>
        <dbReference type="EMBL" id="MBL0887873.1"/>
    </source>
</evidence>
<dbReference type="EMBL" id="JABBYC010000038">
    <property type="protein sequence ID" value="MBL0887873.1"/>
    <property type="molecule type" value="Genomic_DNA"/>
</dbReference>
<comment type="caution">
    <text evidence="4">The sequence shown here is derived from an EMBL/GenBank/DDBJ whole genome shotgun (WGS) entry which is preliminary data.</text>
</comment>
<accession>A0ABS1LNV8</accession>
<keyword evidence="5" id="KW-1185">Reference proteome</keyword>
<dbReference type="InterPro" id="IPR003583">
    <property type="entry name" value="Hlx-hairpin-Hlx_DNA-bd_motif"/>
</dbReference>
<dbReference type="Pfam" id="PF12836">
    <property type="entry name" value="HHH_3"/>
    <property type="match status" value="1"/>
</dbReference>
<organism evidence="4 5">
    <name type="scientific">Myceligenerans indicum</name>
    <dbReference type="NCBI Taxonomy" id="2593663"/>
    <lineage>
        <taxon>Bacteria</taxon>
        <taxon>Bacillati</taxon>
        <taxon>Actinomycetota</taxon>
        <taxon>Actinomycetes</taxon>
        <taxon>Micrococcales</taxon>
        <taxon>Promicromonosporaceae</taxon>
        <taxon>Myceligenerans</taxon>
    </lineage>
</organism>
<dbReference type="SMART" id="SM00278">
    <property type="entry name" value="HhH1"/>
    <property type="match status" value="2"/>
</dbReference>
<feature type="region of interest" description="Disordered" evidence="1">
    <location>
        <begin position="96"/>
        <end position="136"/>
    </location>
</feature>
<evidence type="ECO:0000256" key="1">
    <source>
        <dbReference type="SAM" id="MobiDB-lite"/>
    </source>
</evidence>
<dbReference type="RefSeq" id="WP_201849414.1">
    <property type="nucleotide sequence ID" value="NZ_JABBYC010000038.1"/>
</dbReference>
<feature type="transmembrane region" description="Helical" evidence="2">
    <location>
        <begin position="61"/>
        <end position="80"/>
    </location>
</feature>
<dbReference type="Proteomes" id="UP000675409">
    <property type="component" value="Unassembled WGS sequence"/>
</dbReference>
<keyword evidence="4" id="KW-0238">DNA-binding</keyword>
<gene>
    <name evidence="4" type="ORF">HGK34_16565</name>
</gene>
<keyword evidence="2" id="KW-1133">Transmembrane helix</keyword>